<feature type="non-terminal residue" evidence="1">
    <location>
        <position position="241"/>
    </location>
</feature>
<sequence>MAELSLPHCVLLAVQLAAEANIDALSALLYQRRDLLPPELAFQILLSYLPESLDPAFYVNLVDVIASGTFPEHFAHTEVDTSPVSSLSTGQAQKQYKHLRLLSLARTGVDTPDPLTLFLIQRAHQIDASTGLLTTVPQLLEPFLDRSDTLKAWFTSIVLPLLRLEYEYYPQDNAAQSLESFEKLRGAQGVEALLSKTTESPKDMGENLPARDLRGLVGPWMEGSNKRRKLNDGSKRPTSNS</sequence>
<dbReference type="Proteomes" id="UP001186974">
    <property type="component" value="Unassembled WGS sequence"/>
</dbReference>
<accession>A0ACC3DNH2</accession>
<proteinExistence type="predicted"/>
<evidence type="ECO:0000313" key="1">
    <source>
        <dbReference type="EMBL" id="KAK3078222.1"/>
    </source>
</evidence>
<keyword evidence="2" id="KW-1185">Reference proteome</keyword>
<dbReference type="EMBL" id="JAWDJW010002087">
    <property type="protein sequence ID" value="KAK3078222.1"/>
    <property type="molecule type" value="Genomic_DNA"/>
</dbReference>
<organism evidence="1 2">
    <name type="scientific">Coniosporium uncinatum</name>
    <dbReference type="NCBI Taxonomy" id="93489"/>
    <lineage>
        <taxon>Eukaryota</taxon>
        <taxon>Fungi</taxon>
        <taxon>Dikarya</taxon>
        <taxon>Ascomycota</taxon>
        <taxon>Pezizomycotina</taxon>
        <taxon>Dothideomycetes</taxon>
        <taxon>Dothideomycetes incertae sedis</taxon>
        <taxon>Coniosporium</taxon>
    </lineage>
</organism>
<evidence type="ECO:0000313" key="2">
    <source>
        <dbReference type="Proteomes" id="UP001186974"/>
    </source>
</evidence>
<reference evidence="1" key="1">
    <citation type="submission" date="2024-09" db="EMBL/GenBank/DDBJ databases">
        <title>Black Yeasts Isolated from many extreme environments.</title>
        <authorList>
            <person name="Coleine C."/>
            <person name="Stajich J.E."/>
            <person name="Selbmann L."/>
        </authorList>
    </citation>
    <scope>NUCLEOTIDE SEQUENCE</scope>
    <source>
        <strain evidence="1">CCFEE 5737</strain>
    </source>
</reference>
<name>A0ACC3DNH2_9PEZI</name>
<protein>
    <submittedName>
        <fullName evidence="1">Uncharacterized protein</fullName>
    </submittedName>
</protein>
<gene>
    <name evidence="1" type="ORF">LTS18_008120</name>
</gene>
<comment type="caution">
    <text evidence="1">The sequence shown here is derived from an EMBL/GenBank/DDBJ whole genome shotgun (WGS) entry which is preliminary data.</text>
</comment>